<feature type="compositionally biased region" description="Polar residues" evidence="8">
    <location>
        <begin position="793"/>
        <end position="815"/>
    </location>
</feature>
<dbReference type="InterPro" id="IPR001138">
    <property type="entry name" value="Zn2Cys6_DnaBD"/>
</dbReference>
<dbReference type="PANTHER" id="PTHR47540:SF1">
    <property type="entry name" value="ACTIVATOR OF STRESS GENES 1-RELATED"/>
    <property type="match status" value="1"/>
</dbReference>
<evidence type="ECO:0000256" key="8">
    <source>
        <dbReference type="SAM" id="MobiDB-lite"/>
    </source>
</evidence>
<dbReference type="GO" id="GO:0006351">
    <property type="term" value="P:DNA-templated transcription"/>
    <property type="evidence" value="ECO:0007669"/>
    <property type="project" value="InterPro"/>
</dbReference>
<evidence type="ECO:0000256" key="5">
    <source>
        <dbReference type="ARBA" id="ARBA00023125"/>
    </source>
</evidence>
<dbReference type="PANTHER" id="PTHR47540">
    <property type="entry name" value="THIAMINE REPRESSIBLE GENES REGULATORY PROTEIN THI5"/>
    <property type="match status" value="1"/>
</dbReference>
<proteinExistence type="predicted"/>
<feature type="domain" description="Zn(2)-C6 fungal-type" evidence="10">
    <location>
        <begin position="71"/>
        <end position="100"/>
    </location>
</feature>
<dbReference type="Pfam" id="PF04082">
    <property type="entry name" value="Fungal_trans"/>
    <property type="match status" value="1"/>
</dbReference>
<evidence type="ECO:0000256" key="4">
    <source>
        <dbReference type="ARBA" id="ARBA00023015"/>
    </source>
</evidence>
<dbReference type="GO" id="GO:0008270">
    <property type="term" value="F:zinc ion binding"/>
    <property type="evidence" value="ECO:0007669"/>
    <property type="project" value="InterPro"/>
</dbReference>
<feature type="compositionally biased region" description="Low complexity" evidence="8">
    <location>
        <begin position="881"/>
        <end position="892"/>
    </location>
</feature>
<evidence type="ECO:0000259" key="10">
    <source>
        <dbReference type="PROSITE" id="PS50048"/>
    </source>
</evidence>
<dbReference type="PROSITE" id="PS00463">
    <property type="entry name" value="ZN2_CY6_FUNGAL_1"/>
    <property type="match status" value="1"/>
</dbReference>
<dbReference type="PROSITE" id="PS50048">
    <property type="entry name" value="ZN2_CY6_FUNGAL_2"/>
    <property type="match status" value="1"/>
</dbReference>
<feature type="region of interest" description="Disordered" evidence="8">
    <location>
        <begin position="151"/>
        <end position="178"/>
    </location>
</feature>
<feature type="compositionally biased region" description="Basic residues" evidence="8">
    <location>
        <begin position="701"/>
        <end position="713"/>
    </location>
</feature>
<name>A0A1W5CXS1_9LECA</name>
<dbReference type="GO" id="GO:0045944">
    <property type="term" value="P:positive regulation of transcription by RNA polymerase II"/>
    <property type="evidence" value="ECO:0007669"/>
    <property type="project" value="TreeGrafter"/>
</dbReference>
<evidence type="ECO:0000256" key="1">
    <source>
        <dbReference type="ARBA" id="ARBA00004123"/>
    </source>
</evidence>
<dbReference type="Proteomes" id="UP000192927">
    <property type="component" value="Unassembled WGS sequence"/>
</dbReference>
<dbReference type="GO" id="GO:0005634">
    <property type="term" value="C:nucleus"/>
    <property type="evidence" value="ECO:0007669"/>
    <property type="project" value="UniProtKB-SubCell"/>
</dbReference>
<keyword evidence="5" id="KW-0238">DNA-binding</keyword>
<comment type="subcellular location">
    <subcellularLocation>
        <location evidence="1">Nucleus</location>
    </subcellularLocation>
</comment>
<evidence type="ECO:0000256" key="7">
    <source>
        <dbReference type="ARBA" id="ARBA00023242"/>
    </source>
</evidence>
<reference evidence="12" key="1">
    <citation type="submission" date="2017-03" db="EMBL/GenBank/DDBJ databases">
        <authorList>
            <person name="Sharma R."/>
            <person name="Thines M."/>
        </authorList>
    </citation>
    <scope>NUCLEOTIDE SEQUENCE [LARGE SCALE GENOMIC DNA]</scope>
</reference>
<dbReference type="GO" id="GO:0043565">
    <property type="term" value="F:sequence-specific DNA binding"/>
    <property type="evidence" value="ECO:0007669"/>
    <property type="project" value="TreeGrafter"/>
</dbReference>
<organism evidence="11 12">
    <name type="scientific">Lasallia pustulata</name>
    <dbReference type="NCBI Taxonomy" id="136370"/>
    <lineage>
        <taxon>Eukaryota</taxon>
        <taxon>Fungi</taxon>
        <taxon>Dikarya</taxon>
        <taxon>Ascomycota</taxon>
        <taxon>Pezizomycotina</taxon>
        <taxon>Lecanoromycetes</taxon>
        <taxon>OSLEUM clade</taxon>
        <taxon>Umbilicariomycetidae</taxon>
        <taxon>Umbilicariales</taxon>
        <taxon>Umbilicariaceae</taxon>
        <taxon>Lasallia</taxon>
    </lineage>
</organism>
<evidence type="ECO:0000256" key="2">
    <source>
        <dbReference type="ARBA" id="ARBA00022723"/>
    </source>
</evidence>
<dbReference type="CDD" id="cd12148">
    <property type="entry name" value="fungal_TF_MHR"/>
    <property type="match status" value="1"/>
</dbReference>
<evidence type="ECO:0000313" key="11">
    <source>
        <dbReference type="EMBL" id="SLM35552.1"/>
    </source>
</evidence>
<keyword evidence="4" id="KW-0805">Transcription regulation</keyword>
<evidence type="ECO:0000256" key="9">
    <source>
        <dbReference type="SAM" id="Phobius"/>
    </source>
</evidence>
<feature type="transmembrane region" description="Helical" evidence="9">
    <location>
        <begin position="380"/>
        <end position="405"/>
    </location>
</feature>
<feature type="compositionally biased region" description="Polar residues" evidence="8">
    <location>
        <begin position="253"/>
        <end position="267"/>
    </location>
</feature>
<dbReference type="InterPro" id="IPR036864">
    <property type="entry name" value="Zn2-C6_fun-type_DNA-bd_sf"/>
</dbReference>
<keyword evidence="2" id="KW-0479">Metal-binding</keyword>
<dbReference type="SUPFAM" id="SSF57701">
    <property type="entry name" value="Zn2/Cys6 DNA-binding domain"/>
    <property type="match status" value="1"/>
</dbReference>
<feature type="region of interest" description="Disordered" evidence="8">
    <location>
        <begin position="860"/>
        <end position="894"/>
    </location>
</feature>
<feature type="region of interest" description="Disordered" evidence="8">
    <location>
        <begin position="792"/>
        <end position="815"/>
    </location>
</feature>
<dbReference type="AlphaFoldDB" id="A0A1W5CXS1"/>
<feature type="region of interest" description="Disordered" evidence="8">
    <location>
        <begin position="242"/>
        <end position="275"/>
    </location>
</feature>
<keyword evidence="12" id="KW-1185">Reference proteome</keyword>
<feature type="region of interest" description="Disordered" evidence="8">
    <location>
        <begin position="701"/>
        <end position="725"/>
    </location>
</feature>
<dbReference type="InterPro" id="IPR051711">
    <property type="entry name" value="Stress_Response_Reg"/>
</dbReference>
<sequence length="979" mass="108999">MATMSMNSPAHSSAGEYDDDYSTMIEEGQWQAQNPPGMRQTSPSMERSNLSGPQPPKVSMPMQKRRRVTRACDECRRKKIKCDGKQPCTHCTVYSYDCTYDQPSNRRRNPAPQYIEALEIRLQRAEALLKTVLPDVDLDDLNFDASVPRRMHAPRHSSEQQASSAQSPSGASAGRPTQVVEVEKDSLLESMVQKTGSLDLDDQGHWDFHGHSSGLVFLRTMREQFGDLIGGPEGSGLPFQKNIRPMPLGLDSPKSSVDSPNDSNLPNTHDLPPKASGRELCENALDDACALMRFVHQPTFYQLFDRIYDTPPESFGNEENKFLPLLYLVMALGCLFAKGETSKLDIKGYEGATDQGFIFFRAARQMMDVTDCRDLTSLQAIVFMILFLQSTAKLSTCYSYIGIAFRSSLRMGLHRSIWTKSNLVERECRRRIFWVIRKMDTYVGAMLGLPKMVSDDDIDQELPLEIDDEFITAENITPMPSGQISLNATTNAHTGLVKILTKVVEYIYPIKCIEHIHSKSSQSYVVSHARIREIERDLREWEDNLPLALRPGGDSSPNWARVQQLLRMAYAHVQVMLYRPFLHYVSQSCQTKSVDKRSYECAATCVSVSRNIIHITTEMKKRGLLVGAYWFVMYTTFFSILGLIFFVLENPESPTSQAILRDANEGKEILASLAKRSMAADRCTVMLSGVFDQLPERLKKNRVNSVSKKKRHAPSPLPAGLTGYMRSTPDVIKQSQSDGELGGIMQRASTFPPQSSVPKWNTVSIPEAPLEAQAHTIPGLDTSYRQASFEAYTPSTSDHTGSKTPDSISSGGLTFSSAGPPNFSFQPTFGGSGLPDMSAMMFPSTDPFAYPTQPMTFLENRQTSKQESSYSPPSVDTPHMYTTTPTSNSTPYDSLEVQTFGPLPPYLMMSQQPMGMQAMGEPMDISGIEPSGNMISMGSDEAGWAQQQARTGGTPGVNLDEIFGEDWGGGWMDQGYRQQ</sequence>
<keyword evidence="9" id="KW-0812">Transmembrane</keyword>
<evidence type="ECO:0000256" key="3">
    <source>
        <dbReference type="ARBA" id="ARBA00022833"/>
    </source>
</evidence>
<feature type="transmembrane region" description="Helical" evidence="9">
    <location>
        <begin position="628"/>
        <end position="648"/>
    </location>
</feature>
<dbReference type="InterPro" id="IPR007219">
    <property type="entry name" value="XnlR_reg_dom"/>
</dbReference>
<keyword evidence="9" id="KW-0472">Membrane</keyword>
<accession>A0A1W5CXS1</accession>
<feature type="region of interest" description="Disordered" evidence="8">
    <location>
        <begin position="1"/>
        <end position="65"/>
    </location>
</feature>
<feature type="compositionally biased region" description="Polar residues" evidence="8">
    <location>
        <begin position="860"/>
        <end position="874"/>
    </location>
</feature>
<evidence type="ECO:0000313" key="12">
    <source>
        <dbReference type="Proteomes" id="UP000192927"/>
    </source>
</evidence>
<dbReference type="GO" id="GO:0000981">
    <property type="term" value="F:DNA-binding transcription factor activity, RNA polymerase II-specific"/>
    <property type="evidence" value="ECO:0007669"/>
    <property type="project" value="InterPro"/>
</dbReference>
<feature type="compositionally biased region" description="Polar residues" evidence="8">
    <location>
        <begin position="1"/>
        <end position="11"/>
    </location>
</feature>
<keyword evidence="3" id="KW-0862">Zinc</keyword>
<keyword evidence="6" id="KW-0804">Transcription</keyword>
<protein>
    <submittedName>
        <fullName evidence="11">C6 transcription factor</fullName>
    </submittedName>
</protein>
<keyword evidence="9" id="KW-1133">Transmembrane helix</keyword>
<dbReference type="Gene3D" id="4.10.240.10">
    <property type="entry name" value="Zn(2)-C6 fungal-type DNA-binding domain"/>
    <property type="match status" value="1"/>
</dbReference>
<dbReference type="SMART" id="SM00906">
    <property type="entry name" value="Fungal_trans"/>
    <property type="match status" value="1"/>
</dbReference>
<feature type="compositionally biased region" description="Low complexity" evidence="8">
    <location>
        <begin position="159"/>
        <end position="173"/>
    </location>
</feature>
<dbReference type="SMART" id="SM00066">
    <property type="entry name" value="GAL4"/>
    <property type="match status" value="1"/>
</dbReference>
<dbReference type="EMBL" id="FWEW01000736">
    <property type="protein sequence ID" value="SLM35552.1"/>
    <property type="molecule type" value="Genomic_DNA"/>
</dbReference>
<evidence type="ECO:0000256" key="6">
    <source>
        <dbReference type="ARBA" id="ARBA00023163"/>
    </source>
</evidence>
<dbReference type="CDD" id="cd00067">
    <property type="entry name" value="GAL4"/>
    <property type="match status" value="1"/>
</dbReference>
<feature type="compositionally biased region" description="Polar residues" evidence="8">
    <location>
        <begin position="30"/>
        <end position="52"/>
    </location>
</feature>
<keyword evidence="7" id="KW-0539">Nucleus</keyword>
<dbReference type="Pfam" id="PF00172">
    <property type="entry name" value="Zn_clus"/>
    <property type="match status" value="1"/>
</dbReference>